<evidence type="ECO:0000313" key="2">
    <source>
        <dbReference type="EMBL" id="PTQ36230.1"/>
    </source>
</evidence>
<evidence type="ECO:0000313" key="3">
    <source>
        <dbReference type="Proteomes" id="UP000244005"/>
    </source>
</evidence>
<feature type="compositionally biased region" description="Basic and acidic residues" evidence="1">
    <location>
        <begin position="55"/>
        <end position="79"/>
    </location>
</feature>
<feature type="region of interest" description="Disordered" evidence="1">
    <location>
        <begin position="38"/>
        <end position="79"/>
    </location>
</feature>
<feature type="compositionally biased region" description="Basic residues" evidence="1">
    <location>
        <begin position="40"/>
        <end position="54"/>
    </location>
</feature>
<proteinExistence type="predicted"/>
<accession>A0A2R6WQU8</accession>
<evidence type="ECO:0000256" key="1">
    <source>
        <dbReference type="SAM" id="MobiDB-lite"/>
    </source>
</evidence>
<protein>
    <submittedName>
        <fullName evidence="2">Uncharacterized protein</fullName>
    </submittedName>
</protein>
<dbReference type="EMBL" id="KZ772737">
    <property type="protein sequence ID" value="PTQ36230.1"/>
    <property type="molecule type" value="Genomic_DNA"/>
</dbReference>
<gene>
    <name evidence="2" type="ORF">MARPO_0065s0043</name>
</gene>
<sequence>MPSLPFPSRRRYVYGGFVEGRRMANGSRVANGLANMMARTGRRTRSTRKSNRKPVRMERKKERAAHSERGRGDDGRRDM</sequence>
<reference evidence="3" key="1">
    <citation type="journal article" date="2017" name="Cell">
        <title>Insights into land plant evolution garnered from the Marchantia polymorpha genome.</title>
        <authorList>
            <person name="Bowman J.L."/>
            <person name="Kohchi T."/>
            <person name="Yamato K.T."/>
            <person name="Jenkins J."/>
            <person name="Shu S."/>
            <person name="Ishizaki K."/>
            <person name="Yamaoka S."/>
            <person name="Nishihama R."/>
            <person name="Nakamura Y."/>
            <person name="Berger F."/>
            <person name="Adam C."/>
            <person name="Aki S.S."/>
            <person name="Althoff F."/>
            <person name="Araki T."/>
            <person name="Arteaga-Vazquez M.A."/>
            <person name="Balasubrmanian S."/>
            <person name="Barry K."/>
            <person name="Bauer D."/>
            <person name="Boehm C.R."/>
            <person name="Briginshaw L."/>
            <person name="Caballero-Perez J."/>
            <person name="Catarino B."/>
            <person name="Chen F."/>
            <person name="Chiyoda S."/>
            <person name="Chovatia M."/>
            <person name="Davies K.M."/>
            <person name="Delmans M."/>
            <person name="Demura T."/>
            <person name="Dierschke T."/>
            <person name="Dolan L."/>
            <person name="Dorantes-Acosta A.E."/>
            <person name="Eklund D.M."/>
            <person name="Florent S.N."/>
            <person name="Flores-Sandoval E."/>
            <person name="Fujiyama A."/>
            <person name="Fukuzawa H."/>
            <person name="Galik B."/>
            <person name="Grimanelli D."/>
            <person name="Grimwood J."/>
            <person name="Grossniklaus U."/>
            <person name="Hamada T."/>
            <person name="Haseloff J."/>
            <person name="Hetherington A.J."/>
            <person name="Higo A."/>
            <person name="Hirakawa Y."/>
            <person name="Hundley H.N."/>
            <person name="Ikeda Y."/>
            <person name="Inoue K."/>
            <person name="Inoue S.I."/>
            <person name="Ishida S."/>
            <person name="Jia Q."/>
            <person name="Kakita M."/>
            <person name="Kanazawa T."/>
            <person name="Kawai Y."/>
            <person name="Kawashima T."/>
            <person name="Kennedy M."/>
            <person name="Kinose K."/>
            <person name="Kinoshita T."/>
            <person name="Kohara Y."/>
            <person name="Koide E."/>
            <person name="Komatsu K."/>
            <person name="Kopischke S."/>
            <person name="Kubo M."/>
            <person name="Kyozuka J."/>
            <person name="Lagercrantz U."/>
            <person name="Lin S.S."/>
            <person name="Lindquist E."/>
            <person name="Lipzen A.M."/>
            <person name="Lu C.W."/>
            <person name="De Luna E."/>
            <person name="Martienssen R.A."/>
            <person name="Minamino N."/>
            <person name="Mizutani M."/>
            <person name="Mizutani M."/>
            <person name="Mochizuki N."/>
            <person name="Monte I."/>
            <person name="Mosher R."/>
            <person name="Nagasaki H."/>
            <person name="Nakagami H."/>
            <person name="Naramoto S."/>
            <person name="Nishitani K."/>
            <person name="Ohtani M."/>
            <person name="Okamoto T."/>
            <person name="Okumura M."/>
            <person name="Phillips J."/>
            <person name="Pollak B."/>
            <person name="Reinders A."/>
            <person name="Rovekamp M."/>
            <person name="Sano R."/>
            <person name="Sawa S."/>
            <person name="Schmid M.W."/>
            <person name="Shirakawa M."/>
            <person name="Solano R."/>
            <person name="Spunde A."/>
            <person name="Suetsugu N."/>
            <person name="Sugano S."/>
            <person name="Sugiyama A."/>
            <person name="Sun R."/>
            <person name="Suzuki Y."/>
            <person name="Takenaka M."/>
            <person name="Takezawa D."/>
            <person name="Tomogane H."/>
            <person name="Tsuzuki M."/>
            <person name="Ueda T."/>
            <person name="Umeda M."/>
            <person name="Ward J.M."/>
            <person name="Watanabe Y."/>
            <person name="Yazaki K."/>
            <person name="Yokoyama R."/>
            <person name="Yoshitake Y."/>
            <person name="Yotsui I."/>
            <person name="Zachgo S."/>
            <person name="Schmutz J."/>
        </authorList>
    </citation>
    <scope>NUCLEOTIDE SEQUENCE [LARGE SCALE GENOMIC DNA]</scope>
    <source>
        <strain evidence="3">Tak-1</strain>
    </source>
</reference>
<keyword evidence="3" id="KW-1185">Reference proteome</keyword>
<dbReference type="Gramene" id="Mp1g23350.1">
    <property type="protein sequence ID" value="Mp1g23350.1.cds1"/>
    <property type="gene ID" value="Mp1g23350"/>
</dbReference>
<organism evidence="2 3">
    <name type="scientific">Marchantia polymorpha</name>
    <name type="common">Common liverwort</name>
    <name type="synonym">Marchantia aquatica</name>
    <dbReference type="NCBI Taxonomy" id="3197"/>
    <lineage>
        <taxon>Eukaryota</taxon>
        <taxon>Viridiplantae</taxon>
        <taxon>Streptophyta</taxon>
        <taxon>Embryophyta</taxon>
        <taxon>Marchantiophyta</taxon>
        <taxon>Marchantiopsida</taxon>
        <taxon>Marchantiidae</taxon>
        <taxon>Marchantiales</taxon>
        <taxon>Marchantiaceae</taxon>
        <taxon>Marchantia</taxon>
    </lineage>
</organism>
<dbReference type="Proteomes" id="UP000244005">
    <property type="component" value="Unassembled WGS sequence"/>
</dbReference>
<dbReference type="AlphaFoldDB" id="A0A2R6WQU8"/>
<name>A0A2R6WQU8_MARPO</name>